<dbReference type="Proteomes" id="UP000494365">
    <property type="component" value="Unassembled WGS sequence"/>
</dbReference>
<proteinExistence type="predicted"/>
<gene>
    <name evidence="1" type="ORF">LMG28614_04485</name>
</gene>
<keyword evidence="2" id="KW-1185">Reference proteome</keyword>
<name>A0A6S7D5Z5_9BURK</name>
<sequence length="76" mass="8011">MKNPLDNVIGGAFELRSHIVDAGGDVNNPMANHTALVNGLKAYVGVGGNGFETKYADNVLTNEKVLKNGGKLNDNQ</sequence>
<organism evidence="1 2">
    <name type="scientific">Paraburkholderia ultramafica</name>
    <dbReference type="NCBI Taxonomy" id="1544867"/>
    <lineage>
        <taxon>Bacteria</taxon>
        <taxon>Pseudomonadati</taxon>
        <taxon>Pseudomonadota</taxon>
        <taxon>Betaproteobacteria</taxon>
        <taxon>Burkholderiales</taxon>
        <taxon>Burkholderiaceae</taxon>
        <taxon>Paraburkholderia</taxon>
    </lineage>
</organism>
<reference evidence="1 2" key="1">
    <citation type="submission" date="2020-04" db="EMBL/GenBank/DDBJ databases">
        <authorList>
            <person name="De Canck E."/>
        </authorList>
    </citation>
    <scope>NUCLEOTIDE SEQUENCE [LARGE SCALE GENOMIC DNA]</scope>
    <source>
        <strain evidence="1 2">LMG 28614</strain>
    </source>
</reference>
<evidence type="ECO:0000313" key="1">
    <source>
        <dbReference type="EMBL" id="CAB3797033.1"/>
    </source>
</evidence>
<dbReference type="EMBL" id="CADIKK010000022">
    <property type="protein sequence ID" value="CAB3797033.1"/>
    <property type="molecule type" value="Genomic_DNA"/>
</dbReference>
<evidence type="ECO:0000313" key="2">
    <source>
        <dbReference type="Proteomes" id="UP000494365"/>
    </source>
</evidence>
<protein>
    <submittedName>
        <fullName evidence="1">Uncharacterized protein</fullName>
    </submittedName>
</protein>
<dbReference type="AlphaFoldDB" id="A0A6S7D5Z5"/>
<dbReference type="RefSeq" id="WP_175151595.1">
    <property type="nucleotide sequence ID" value="NZ_CADIKK010000022.1"/>
</dbReference>
<accession>A0A6S7D5Z5</accession>